<dbReference type="Proteomes" id="UP000009047">
    <property type="component" value="Chromosome"/>
</dbReference>
<dbReference type="KEGG" id="dbr:Deba_1856"/>
<evidence type="ECO:0000313" key="2">
    <source>
        <dbReference type="Proteomes" id="UP000009047"/>
    </source>
</evidence>
<proteinExistence type="predicted"/>
<name>E1QI28_DESB2</name>
<dbReference type="HOGENOM" id="CLU_1364352_0_0_7"/>
<protein>
    <submittedName>
        <fullName evidence="1">Uncharacterized protein</fullName>
    </submittedName>
</protein>
<keyword evidence="2" id="KW-1185">Reference proteome</keyword>
<sequence>MSDLINFPGEPRAVAADNVIADKPMRLRWGDWRTHKVLQAHVGAAAAYEDQRREFLSRGQSPAAQMPPGFELDGGEKDTALALLRFRGDEGKQRRLMLLAVLTEALISVPCAILRTDLIRRVYQQVGELSRELGHRWSGDCQRLLPPLNEDAHEPDFLAKALINIDNLREFFDTATRIADERYQKMAKSYVFYYPRGFSA</sequence>
<accession>E1QI28</accession>
<gene>
    <name evidence="1" type="ordered locus">Deba_1856</name>
</gene>
<dbReference type="STRING" id="644282.Deba_1856"/>
<evidence type="ECO:0000313" key="1">
    <source>
        <dbReference type="EMBL" id="ADK85221.1"/>
    </source>
</evidence>
<reference evidence="1 2" key="1">
    <citation type="journal article" date="2010" name="Stand. Genomic Sci.">
        <title>Complete genome sequence of Desulfarculus baarsii type strain (2st14).</title>
        <authorList>
            <person name="Sun H."/>
            <person name="Spring S."/>
            <person name="Lapidus A."/>
            <person name="Davenport K."/>
            <person name="Del Rio T.G."/>
            <person name="Tice H."/>
            <person name="Nolan M."/>
            <person name="Copeland A."/>
            <person name="Cheng J.F."/>
            <person name="Lucas S."/>
            <person name="Tapia R."/>
            <person name="Goodwin L."/>
            <person name="Pitluck S."/>
            <person name="Ivanova N."/>
            <person name="Pagani I."/>
            <person name="Mavromatis K."/>
            <person name="Ovchinnikova G."/>
            <person name="Pati A."/>
            <person name="Chen A."/>
            <person name="Palaniappan K."/>
            <person name="Hauser L."/>
            <person name="Chang Y.J."/>
            <person name="Jeffries C.D."/>
            <person name="Detter J.C."/>
            <person name="Han C."/>
            <person name="Rohde M."/>
            <person name="Brambilla E."/>
            <person name="Goker M."/>
            <person name="Woyke T."/>
            <person name="Bristow J."/>
            <person name="Eisen J.A."/>
            <person name="Markowitz V."/>
            <person name="Hugenholtz P."/>
            <person name="Kyrpides N.C."/>
            <person name="Klenk H.P."/>
            <person name="Land M."/>
        </authorList>
    </citation>
    <scope>NUCLEOTIDE SEQUENCE [LARGE SCALE GENOMIC DNA]</scope>
    <source>
        <strain evidence="2">ATCC 33931 / DSM 2075 / LMG 7858 / VKM B-1802 / 2st14</strain>
    </source>
</reference>
<dbReference type="RefSeq" id="WP_013258662.1">
    <property type="nucleotide sequence ID" value="NC_014365.1"/>
</dbReference>
<organism evidence="1 2">
    <name type="scientific">Desulfarculus baarsii (strain ATCC 33931 / DSM 2075 / LMG 7858 / VKM B-1802 / 2st14)</name>
    <dbReference type="NCBI Taxonomy" id="644282"/>
    <lineage>
        <taxon>Bacteria</taxon>
        <taxon>Pseudomonadati</taxon>
        <taxon>Thermodesulfobacteriota</taxon>
        <taxon>Desulfarculia</taxon>
        <taxon>Desulfarculales</taxon>
        <taxon>Desulfarculaceae</taxon>
        <taxon>Desulfarculus</taxon>
    </lineage>
</organism>
<dbReference type="OrthoDB" id="5504338at2"/>
<dbReference type="EMBL" id="CP002085">
    <property type="protein sequence ID" value="ADK85221.1"/>
    <property type="molecule type" value="Genomic_DNA"/>
</dbReference>
<dbReference type="eggNOG" id="ENOG502ZDSI">
    <property type="taxonomic scope" value="Bacteria"/>
</dbReference>
<dbReference type="AlphaFoldDB" id="E1QI28"/>